<reference evidence="1" key="1">
    <citation type="submission" date="2014-11" db="EMBL/GenBank/DDBJ databases">
        <authorList>
            <person name="Amaro Gonzalez C."/>
        </authorList>
    </citation>
    <scope>NUCLEOTIDE SEQUENCE</scope>
</reference>
<dbReference type="AlphaFoldDB" id="A0A0E9SIL9"/>
<dbReference type="EMBL" id="GBXM01067416">
    <property type="protein sequence ID" value="JAH41161.1"/>
    <property type="molecule type" value="Transcribed_RNA"/>
</dbReference>
<evidence type="ECO:0000313" key="1">
    <source>
        <dbReference type="EMBL" id="JAH41161.1"/>
    </source>
</evidence>
<accession>A0A0E9SIL9</accession>
<protein>
    <submittedName>
        <fullName evidence="1">Uncharacterized protein</fullName>
    </submittedName>
</protein>
<name>A0A0E9SIL9_ANGAN</name>
<sequence length="49" mass="5385">MLKAFKPLHSGAQCPQWSLMELHLSEGQSQAKNPPCRCARFLGLCGLSN</sequence>
<reference evidence="1" key="2">
    <citation type="journal article" date="2015" name="Fish Shellfish Immunol.">
        <title>Early steps in the European eel (Anguilla anguilla)-Vibrio vulnificus interaction in the gills: Role of the RtxA13 toxin.</title>
        <authorList>
            <person name="Callol A."/>
            <person name="Pajuelo D."/>
            <person name="Ebbesson L."/>
            <person name="Teles M."/>
            <person name="MacKenzie S."/>
            <person name="Amaro C."/>
        </authorList>
    </citation>
    <scope>NUCLEOTIDE SEQUENCE</scope>
</reference>
<proteinExistence type="predicted"/>
<organism evidence="1">
    <name type="scientific">Anguilla anguilla</name>
    <name type="common">European freshwater eel</name>
    <name type="synonym">Muraena anguilla</name>
    <dbReference type="NCBI Taxonomy" id="7936"/>
    <lineage>
        <taxon>Eukaryota</taxon>
        <taxon>Metazoa</taxon>
        <taxon>Chordata</taxon>
        <taxon>Craniata</taxon>
        <taxon>Vertebrata</taxon>
        <taxon>Euteleostomi</taxon>
        <taxon>Actinopterygii</taxon>
        <taxon>Neopterygii</taxon>
        <taxon>Teleostei</taxon>
        <taxon>Anguilliformes</taxon>
        <taxon>Anguillidae</taxon>
        <taxon>Anguilla</taxon>
    </lineage>
</organism>